<keyword evidence="2" id="KW-1185">Reference proteome</keyword>
<gene>
    <name evidence="1" type="ORF">ASIM_LOCUS10973</name>
</gene>
<dbReference type="InterPro" id="IPR027417">
    <property type="entry name" value="P-loop_NTPase"/>
</dbReference>
<dbReference type="PANTHER" id="PTHR32046:SF11">
    <property type="entry name" value="IMMUNE-ASSOCIATED NUCLEOTIDE-BINDING PROTEIN 10-LIKE"/>
    <property type="match status" value="1"/>
</dbReference>
<evidence type="ECO:0000313" key="3">
    <source>
        <dbReference type="WBParaSite" id="ASIM_0001141501-mRNA-1"/>
    </source>
</evidence>
<dbReference type="SUPFAM" id="SSF52540">
    <property type="entry name" value="P-loop containing nucleoside triphosphate hydrolases"/>
    <property type="match status" value="1"/>
</dbReference>
<reference evidence="3" key="1">
    <citation type="submission" date="2017-02" db="UniProtKB">
        <authorList>
            <consortium name="WormBaseParasite"/>
        </authorList>
    </citation>
    <scope>IDENTIFICATION</scope>
</reference>
<dbReference type="Gene3D" id="3.40.50.300">
    <property type="entry name" value="P-loop containing nucleotide triphosphate hydrolases"/>
    <property type="match status" value="1"/>
</dbReference>
<reference evidence="1 2" key="2">
    <citation type="submission" date="2018-11" db="EMBL/GenBank/DDBJ databases">
        <authorList>
            <consortium name="Pathogen Informatics"/>
        </authorList>
    </citation>
    <scope>NUCLEOTIDE SEQUENCE [LARGE SCALE GENOMIC DNA]</scope>
</reference>
<sequence length="273" mass="30556">VGYVADVTLILPYQRIVSQYGQHKNIRKVVIGGEQENSIGDRVILLFGSKGAGKTSVIDSMLNFLYDVKRENNFRFTLRAENGAPTVILTEYVINNSILPFSIAIVDTPGVIDENGYKGTSTIIREWFEEELSTTGRFRLDVISLVLKSDEEELGWPYIRELAEVKRMFGDDLKTNVLPIVTHTEVLPQPLAVHALAYANVTFLEYYKINNVAFIPSSSTIMNKAKLKRLFIDGNTSLNRYFTDLQDLSVPMILAMNSSDTSSETTVPSTKSS</sequence>
<dbReference type="Proteomes" id="UP000267096">
    <property type="component" value="Unassembled WGS sequence"/>
</dbReference>
<dbReference type="CDD" id="cd00882">
    <property type="entry name" value="Ras_like_GTPase"/>
    <property type="match status" value="1"/>
</dbReference>
<accession>A0A0M3JTN9</accession>
<dbReference type="PANTHER" id="PTHR32046">
    <property type="entry name" value="G DOMAIN-CONTAINING PROTEIN"/>
    <property type="match status" value="1"/>
</dbReference>
<organism evidence="3">
    <name type="scientific">Anisakis simplex</name>
    <name type="common">Herring worm</name>
    <dbReference type="NCBI Taxonomy" id="6269"/>
    <lineage>
        <taxon>Eukaryota</taxon>
        <taxon>Metazoa</taxon>
        <taxon>Ecdysozoa</taxon>
        <taxon>Nematoda</taxon>
        <taxon>Chromadorea</taxon>
        <taxon>Rhabditida</taxon>
        <taxon>Spirurina</taxon>
        <taxon>Ascaridomorpha</taxon>
        <taxon>Ascaridoidea</taxon>
        <taxon>Anisakidae</taxon>
        <taxon>Anisakis</taxon>
        <taxon>Anisakis simplex complex</taxon>
    </lineage>
</organism>
<dbReference type="EMBL" id="UYRR01031031">
    <property type="protein sequence ID" value="VDK44075.1"/>
    <property type="molecule type" value="Genomic_DNA"/>
</dbReference>
<protein>
    <submittedName>
        <fullName evidence="3">G domain-containing protein</fullName>
    </submittedName>
</protein>
<dbReference type="OrthoDB" id="8954335at2759"/>
<dbReference type="WBParaSite" id="ASIM_0001141501-mRNA-1">
    <property type="protein sequence ID" value="ASIM_0001141501-mRNA-1"/>
    <property type="gene ID" value="ASIM_0001141501"/>
</dbReference>
<proteinExistence type="predicted"/>
<dbReference type="AlphaFoldDB" id="A0A0M3JTN9"/>
<evidence type="ECO:0000313" key="1">
    <source>
        <dbReference type="EMBL" id="VDK44075.1"/>
    </source>
</evidence>
<name>A0A0M3JTN9_ANISI</name>
<evidence type="ECO:0000313" key="2">
    <source>
        <dbReference type="Proteomes" id="UP000267096"/>
    </source>
</evidence>